<reference evidence="2 3" key="1">
    <citation type="submission" date="2023-05" db="EMBL/GenBank/DDBJ databases">
        <title>Novel species of genus Flectobacillus isolated from stream in China.</title>
        <authorList>
            <person name="Lu H."/>
        </authorList>
    </citation>
    <scope>NUCLEOTIDE SEQUENCE [LARGE SCALE GENOMIC DNA]</scope>
    <source>
        <strain evidence="2 3">DC10W</strain>
    </source>
</reference>
<name>A0ABT6YK45_9BACT</name>
<evidence type="ECO:0000256" key="1">
    <source>
        <dbReference type="SAM" id="MobiDB-lite"/>
    </source>
</evidence>
<organism evidence="2 3">
    <name type="scientific">Flectobacillus longus</name>
    <dbReference type="NCBI Taxonomy" id="2984207"/>
    <lineage>
        <taxon>Bacteria</taxon>
        <taxon>Pseudomonadati</taxon>
        <taxon>Bacteroidota</taxon>
        <taxon>Cytophagia</taxon>
        <taxon>Cytophagales</taxon>
        <taxon>Flectobacillaceae</taxon>
        <taxon>Flectobacillus</taxon>
    </lineage>
</organism>
<evidence type="ECO:0000313" key="3">
    <source>
        <dbReference type="Proteomes" id="UP001236569"/>
    </source>
</evidence>
<evidence type="ECO:0000313" key="2">
    <source>
        <dbReference type="EMBL" id="MDI9863960.1"/>
    </source>
</evidence>
<dbReference type="EMBL" id="JASHID010000003">
    <property type="protein sequence ID" value="MDI9863960.1"/>
    <property type="molecule type" value="Genomic_DNA"/>
</dbReference>
<accession>A0ABT6YK45</accession>
<protein>
    <submittedName>
        <fullName evidence="2">Uncharacterized protein</fullName>
    </submittedName>
</protein>
<keyword evidence="3" id="KW-1185">Reference proteome</keyword>
<proteinExistence type="predicted"/>
<dbReference type="RefSeq" id="WP_283369194.1">
    <property type="nucleotide sequence ID" value="NZ_JASHID010000003.1"/>
</dbReference>
<feature type="region of interest" description="Disordered" evidence="1">
    <location>
        <begin position="1"/>
        <end position="24"/>
    </location>
</feature>
<gene>
    <name evidence="2" type="ORF">QM480_06475</name>
</gene>
<sequence>MSRESVGINPSAFPVNDSKAKNPKPLQQRVLRKAEIDKGINQAPVYGDYLDQTANLRNSIGYFISKDGVIINSFGDDKAAQVAQKVISEFANGFVLVVVAGMEYAAAVEAKGYNVISSSMLYAESQIPNIRKKIEDTLLK</sequence>
<dbReference type="Proteomes" id="UP001236569">
    <property type="component" value="Unassembled WGS sequence"/>
</dbReference>
<comment type="caution">
    <text evidence="2">The sequence shown here is derived from an EMBL/GenBank/DDBJ whole genome shotgun (WGS) entry which is preliminary data.</text>
</comment>